<keyword evidence="8" id="KW-0560">Oxidoreductase</keyword>
<dbReference type="STRING" id="181874.A0A409YKS4"/>
<dbReference type="EC" id="1.14.13.196" evidence="4"/>
<dbReference type="Pfam" id="PF13434">
    <property type="entry name" value="Lys_Orn_oxgnase"/>
    <property type="match status" value="1"/>
</dbReference>
<proteinExistence type="inferred from homology"/>
<dbReference type="OrthoDB" id="3519933at2759"/>
<dbReference type="InParanoid" id="A0A409YKS4"/>
<evidence type="ECO:0000313" key="13">
    <source>
        <dbReference type="Proteomes" id="UP000284842"/>
    </source>
</evidence>
<keyword evidence="7" id="KW-0521">NADP</keyword>
<keyword evidence="5" id="KW-0285">Flavoprotein</keyword>
<dbReference type="AlphaFoldDB" id="A0A409YKS4"/>
<keyword evidence="13" id="KW-1185">Reference proteome</keyword>
<comment type="cofactor">
    <cofactor evidence="1">
        <name>FAD</name>
        <dbReference type="ChEBI" id="CHEBI:57692"/>
    </cofactor>
</comment>
<dbReference type="EMBL" id="NHTK01001044">
    <property type="protein sequence ID" value="PPR03628.1"/>
    <property type="molecule type" value="Genomic_DNA"/>
</dbReference>
<accession>A0A409YKS4</accession>
<keyword evidence="6" id="KW-0274">FAD</keyword>
<evidence type="ECO:0000256" key="10">
    <source>
        <dbReference type="ARBA" id="ARBA00049248"/>
    </source>
</evidence>
<comment type="catalytic activity">
    <reaction evidence="10">
        <text>L-ornithine + NADH + O2 = N(5)-hydroxy-L-ornithine + NAD(+) + H2O</text>
        <dbReference type="Rhea" id="RHEA:41512"/>
        <dbReference type="ChEBI" id="CHEBI:15377"/>
        <dbReference type="ChEBI" id="CHEBI:15379"/>
        <dbReference type="ChEBI" id="CHEBI:46911"/>
        <dbReference type="ChEBI" id="CHEBI:57540"/>
        <dbReference type="ChEBI" id="CHEBI:57945"/>
        <dbReference type="ChEBI" id="CHEBI:78275"/>
        <dbReference type="EC" id="1.14.13.196"/>
    </reaction>
</comment>
<dbReference type="InterPro" id="IPR025700">
    <property type="entry name" value="Lys/Orn_oxygenase"/>
</dbReference>
<evidence type="ECO:0000256" key="7">
    <source>
        <dbReference type="ARBA" id="ARBA00022857"/>
    </source>
</evidence>
<evidence type="ECO:0000256" key="8">
    <source>
        <dbReference type="ARBA" id="ARBA00023002"/>
    </source>
</evidence>
<reference evidence="12 13" key="1">
    <citation type="journal article" date="2018" name="Evol. Lett.">
        <title>Horizontal gene cluster transfer increased hallucinogenic mushroom diversity.</title>
        <authorList>
            <person name="Reynolds H.T."/>
            <person name="Vijayakumar V."/>
            <person name="Gluck-Thaler E."/>
            <person name="Korotkin H.B."/>
            <person name="Matheny P.B."/>
            <person name="Slot J.C."/>
        </authorList>
    </citation>
    <scope>NUCLEOTIDE SEQUENCE [LARGE SCALE GENOMIC DNA]</scope>
    <source>
        <strain evidence="12 13">2629</strain>
    </source>
</reference>
<dbReference type="Gene3D" id="3.50.50.60">
    <property type="entry name" value="FAD/NAD(P)-binding domain"/>
    <property type="match status" value="1"/>
</dbReference>
<dbReference type="PRINTS" id="PR00368">
    <property type="entry name" value="FADPNR"/>
</dbReference>
<comment type="caution">
    <text evidence="12">The sequence shown here is derived from an EMBL/GenBank/DDBJ whole genome shotgun (WGS) entry which is preliminary data.</text>
</comment>
<name>A0A409YKS4_9AGAR</name>
<evidence type="ECO:0000256" key="9">
    <source>
        <dbReference type="ARBA" id="ARBA00047598"/>
    </source>
</evidence>
<evidence type="ECO:0000256" key="2">
    <source>
        <dbReference type="ARBA" id="ARBA00004924"/>
    </source>
</evidence>
<evidence type="ECO:0000256" key="5">
    <source>
        <dbReference type="ARBA" id="ARBA00022630"/>
    </source>
</evidence>
<dbReference type="InterPro" id="IPR036188">
    <property type="entry name" value="FAD/NAD-bd_sf"/>
</dbReference>
<organism evidence="12 13">
    <name type="scientific">Panaeolus cyanescens</name>
    <dbReference type="NCBI Taxonomy" id="181874"/>
    <lineage>
        <taxon>Eukaryota</taxon>
        <taxon>Fungi</taxon>
        <taxon>Dikarya</taxon>
        <taxon>Basidiomycota</taxon>
        <taxon>Agaricomycotina</taxon>
        <taxon>Agaricomycetes</taxon>
        <taxon>Agaricomycetidae</taxon>
        <taxon>Agaricales</taxon>
        <taxon>Agaricineae</taxon>
        <taxon>Galeropsidaceae</taxon>
        <taxon>Panaeolus</taxon>
    </lineage>
</organism>
<comment type="pathway">
    <text evidence="2">Siderophore biosynthesis.</text>
</comment>
<comment type="catalytic activity">
    <reaction evidence="9">
        <text>L-ornithine + NADPH + O2 = N(5)-hydroxy-L-ornithine + NADP(+) + H2O</text>
        <dbReference type="Rhea" id="RHEA:41508"/>
        <dbReference type="ChEBI" id="CHEBI:15377"/>
        <dbReference type="ChEBI" id="CHEBI:15379"/>
        <dbReference type="ChEBI" id="CHEBI:46911"/>
        <dbReference type="ChEBI" id="CHEBI:57783"/>
        <dbReference type="ChEBI" id="CHEBI:58349"/>
        <dbReference type="ChEBI" id="CHEBI:78275"/>
        <dbReference type="EC" id="1.14.13.196"/>
    </reaction>
</comment>
<gene>
    <name evidence="12" type="ORF">CVT24_007744</name>
</gene>
<evidence type="ECO:0000256" key="1">
    <source>
        <dbReference type="ARBA" id="ARBA00001974"/>
    </source>
</evidence>
<evidence type="ECO:0000256" key="11">
    <source>
        <dbReference type="SAM" id="MobiDB-lite"/>
    </source>
</evidence>
<dbReference type="GO" id="GO:0016491">
    <property type="term" value="F:oxidoreductase activity"/>
    <property type="evidence" value="ECO:0007669"/>
    <property type="project" value="UniProtKB-KW"/>
</dbReference>
<feature type="region of interest" description="Disordered" evidence="11">
    <location>
        <begin position="422"/>
        <end position="460"/>
    </location>
</feature>
<dbReference type="SUPFAM" id="SSF51905">
    <property type="entry name" value="FAD/NAD(P)-binding domain"/>
    <property type="match status" value="2"/>
</dbReference>
<feature type="compositionally biased region" description="Low complexity" evidence="11">
    <location>
        <begin position="441"/>
        <end position="451"/>
    </location>
</feature>
<evidence type="ECO:0000256" key="3">
    <source>
        <dbReference type="ARBA" id="ARBA00007588"/>
    </source>
</evidence>
<dbReference type="PANTHER" id="PTHR42802">
    <property type="entry name" value="MONOOXYGENASE"/>
    <property type="match status" value="1"/>
</dbReference>
<protein>
    <recommendedName>
        <fullName evidence="4">L-ornithine N(5)-monooxygenase [NAD(P)H]</fullName>
        <ecNumber evidence="4">1.14.13.196</ecNumber>
    </recommendedName>
</protein>
<dbReference type="Proteomes" id="UP000284842">
    <property type="component" value="Unassembled WGS sequence"/>
</dbReference>
<dbReference type="GO" id="GO:0006879">
    <property type="term" value="P:intracellular iron ion homeostasis"/>
    <property type="evidence" value="ECO:0007669"/>
    <property type="project" value="TreeGrafter"/>
</dbReference>
<dbReference type="PANTHER" id="PTHR42802:SF1">
    <property type="entry name" value="L-ORNITHINE N(5)-MONOOXYGENASE"/>
    <property type="match status" value="1"/>
</dbReference>
<evidence type="ECO:0000313" key="12">
    <source>
        <dbReference type="EMBL" id="PPR03628.1"/>
    </source>
</evidence>
<evidence type="ECO:0000256" key="6">
    <source>
        <dbReference type="ARBA" id="ARBA00022827"/>
    </source>
</evidence>
<comment type="similarity">
    <text evidence="3">Belongs to the lysine N(6)-hydroxylase/L-ornithine N(5)-oxygenase family.</text>
</comment>
<evidence type="ECO:0000256" key="4">
    <source>
        <dbReference type="ARBA" id="ARBA00012881"/>
    </source>
</evidence>
<sequence>MNPSSSTETIFDLVGLGFGPANIAIAGALTESWQATDVRSIVSATATPIKNVLFIEKHKTFRWHPGMLLPEAKMQISFMKDLATLRNPQSPYTFISYLHSQDRLISFINRGSTIPTRKEYSDYLTWAASQVQKNGVNVLYGHEIVSIEEGVDDTVSIRYRDLSSGNETVIRARNIVISPGGSPRVPTFLAPHTTNPRVIHSSAYATSIGAILDSLKVSRPLRVAVIGSGQSAAEVTLDLRSRLSAIPVAGRHEIEMLIRKGSLKPSDDSPFANEIFDPASTDAWFALPSKRLRDIKLAEYKLTNYGVVNPLTLDNLYEVVYDQRLDESIARRIGSPVMRDEAIITISPYTSITSITAPEESGKGTFIVQTVSLISGSTSSQEYDFILYATGYERSQWVNLLKRSEIGAHFGLNAKTSSVQLVPSHQRVAAPRPVRAQHTHASPTSSAESTPPSSPEPGIFSSMELERDAHQEVYITRNYRLLPHGKGGEEKHFQPKIYVQGVEETTHGLSDTLLSVLGVRAGEVVADLMGA</sequence>